<sequence length="48" mass="5283">MSALLPEGNPLLRGRVLIVSSKNGRLLMETCAAFPPLRPCFLLSSRTR</sequence>
<proteinExistence type="predicted"/>
<dbReference type="WBParaSite" id="PEQ_0000691401-mRNA-1">
    <property type="protein sequence ID" value="PEQ_0000691401-mRNA-1"/>
    <property type="gene ID" value="PEQ_0000691401"/>
</dbReference>
<accession>A0A914RK74</accession>
<protein>
    <submittedName>
        <fullName evidence="2">Uncharacterized protein</fullName>
    </submittedName>
</protein>
<reference evidence="2" key="1">
    <citation type="submission" date="2022-11" db="UniProtKB">
        <authorList>
            <consortium name="WormBaseParasite"/>
        </authorList>
    </citation>
    <scope>IDENTIFICATION</scope>
</reference>
<evidence type="ECO:0000313" key="1">
    <source>
        <dbReference type="Proteomes" id="UP000887564"/>
    </source>
</evidence>
<name>A0A914RK74_PAREQ</name>
<organism evidence="1 2">
    <name type="scientific">Parascaris equorum</name>
    <name type="common">Equine roundworm</name>
    <dbReference type="NCBI Taxonomy" id="6256"/>
    <lineage>
        <taxon>Eukaryota</taxon>
        <taxon>Metazoa</taxon>
        <taxon>Ecdysozoa</taxon>
        <taxon>Nematoda</taxon>
        <taxon>Chromadorea</taxon>
        <taxon>Rhabditida</taxon>
        <taxon>Spirurina</taxon>
        <taxon>Ascaridomorpha</taxon>
        <taxon>Ascaridoidea</taxon>
        <taxon>Ascarididae</taxon>
        <taxon>Parascaris</taxon>
    </lineage>
</organism>
<evidence type="ECO:0000313" key="2">
    <source>
        <dbReference type="WBParaSite" id="PEQ_0000691401-mRNA-1"/>
    </source>
</evidence>
<dbReference type="Proteomes" id="UP000887564">
    <property type="component" value="Unplaced"/>
</dbReference>
<dbReference type="AlphaFoldDB" id="A0A914RK74"/>
<keyword evidence="1" id="KW-1185">Reference proteome</keyword>